<dbReference type="InterPro" id="IPR025370">
    <property type="entry name" value="SgrR_HTH_N"/>
</dbReference>
<evidence type="ECO:0000313" key="4">
    <source>
        <dbReference type="EMBL" id="GGP13262.1"/>
    </source>
</evidence>
<dbReference type="Proteomes" id="UP000641206">
    <property type="component" value="Unassembled WGS sequence"/>
</dbReference>
<dbReference type="SUPFAM" id="SSF53850">
    <property type="entry name" value="Periplasmic binding protein-like II"/>
    <property type="match status" value="1"/>
</dbReference>
<proteinExistence type="predicted"/>
<gene>
    <name evidence="4" type="primary">sgrR</name>
    <name evidence="4" type="ORF">GCM10011346_32640</name>
</gene>
<dbReference type="InterPro" id="IPR000914">
    <property type="entry name" value="SBP_5_dom"/>
</dbReference>
<evidence type="ECO:0000313" key="5">
    <source>
        <dbReference type="Proteomes" id="UP000641206"/>
    </source>
</evidence>
<dbReference type="Gene3D" id="3.40.190.10">
    <property type="entry name" value="Periplasmic binding protein-like II"/>
    <property type="match status" value="1"/>
</dbReference>
<keyword evidence="1" id="KW-0238">DNA-binding</keyword>
<accession>A0ABQ2NY41</accession>
<dbReference type="Pfam" id="PF00496">
    <property type="entry name" value="SBP_bac_5"/>
    <property type="match status" value="1"/>
</dbReference>
<dbReference type="Gene3D" id="3.10.105.10">
    <property type="entry name" value="Dipeptide-binding Protein, Domain 3"/>
    <property type="match status" value="1"/>
</dbReference>
<dbReference type="PANTHER" id="PTHR30290:SF72">
    <property type="entry name" value="HTH-TYPE TRANSCRIPTIONAL REGULATOR SGRR"/>
    <property type="match status" value="1"/>
</dbReference>
<feature type="domain" description="Transcriptional regulator SgrR N-terminal HTH" evidence="3">
    <location>
        <begin position="8"/>
        <end position="106"/>
    </location>
</feature>
<dbReference type="RefSeq" id="WP_188735395.1">
    <property type="nucleotide sequence ID" value="NZ_BMLW01000009.1"/>
</dbReference>
<evidence type="ECO:0000259" key="3">
    <source>
        <dbReference type="Pfam" id="PF12793"/>
    </source>
</evidence>
<name>A0ABQ2NY41_9BACI</name>
<dbReference type="EMBL" id="BMLW01000009">
    <property type="protein sequence ID" value="GGP13262.1"/>
    <property type="molecule type" value="Genomic_DNA"/>
</dbReference>
<sequence length="576" mass="68032">MKYHKYASKLLDYFNPEHRMETTIADLAISFQCSERHTKTIIHHLADKQWITWQVSQGRGKKPAITLHFDKEIILLEQAKEWIEKENYQKGFTIVHQVSAAYKEKFRTWFQQQVGITQILSDNNASLDMLRYPFYPVLLCMDPLYASSRHDSHMIQQIFERLVVYHPETDTLEPRIAHHWENEAGKRWIFYLRKNVRFHHGRILHANDVKATILRFEKDSSIRKNLDRIQVINHTTLIFHLNKSDYLFPRLLAADRASIIPEDVMKEKGKLFSSSPIGCGPYQLTMYNKEKIQLERFENYYGLSPWLDKVEIITASEEFLSQQKHPLLLEAPDSSWVKKFKYEQGADFIILNSRKTGPLQNSDYRRNLCKAIFPPDFCLTDQGEVVAQSMLLEKSMTLPNKINRTADNLEQVTLKIAAQQIRKNANHYREAVILQRQLEHIGIYSEIDLLSKVEWQDTNILLDYDLFVGGVFLSDDYLLSALTFMESMSMPLYPLLPDSVQKEIQQKLTKIRQSRNSQQQWDLYFQLERDLKEQHFIVFLNHRGHRVYEAEDSLYENIQLNSNGRIDYRKVWKKPL</sequence>
<dbReference type="Pfam" id="PF12793">
    <property type="entry name" value="SgrR_N"/>
    <property type="match status" value="1"/>
</dbReference>
<evidence type="ECO:0000259" key="2">
    <source>
        <dbReference type="Pfam" id="PF00496"/>
    </source>
</evidence>
<reference evidence="5" key="1">
    <citation type="journal article" date="2019" name="Int. J. Syst. Evol. Microbiol.">
        <title>The Global Catalogue of Microorganisms (GCM) 10K type strain sequencing project: providing services to taxonomists for standard genome sequencing and annotation.</title>
        <authorList>
            <consortium name="The Broad Institute Genomics Platform"/>
            <consortium name="The Broad Institute Genome Sequencing Center for Infectious Disease"/>
            <person name="Wu L."/>
            <person name="Ma J."/>
        </authorList>
    </citation>
    <scope>NUCLEOTIDE SEQUENCE [LARGE SCALE GENOMIC DNA]</scope>
    <source>
        <strain evidence="5">CGMCC 1.7693</strain>
    </source>
</reference>
<comment type="caution">
    <text evidence="4">The sequence shown here is derived from an EMBL/GenBank/DDBJ whole genome shotgun (WGS) entry which is preliminary data.</text>
</comment>
<organism evidence="4 5">
    <name type="scientific">Oceanobacillus neutriphilus</name>
    <dbReference type="NCBI Taxonomy" id="531815"/>
    <lineage>
        <taxon>Bacteria</taxon>
        <taxon>Bacillati</taxon>
        <taxon>Bacillota</taxon>
        <taxon>Bacilli</taxon>
        <taxon>Bacillales</taxon>
        <taxon>Bacillaceae</taxon>
        <taxon>Oceanobacillus</taxon>
    </lineage>
</organism>
<feature type="domain" description="Solute-binding protein family 5" evidence="2">
    <location>
        <begin position="172"/>
        <end position="314"/>
    </location>
</feature>
<dbReference type="PANTHER" id="PTHR30290">
    <property type="entry name" value="PERIPLASMIC BINDING COMPONENT OF ABC TRANSPORTER"/>
    <property type="match status" value="1"/>
</dbReference>
<keyword evidence="5" id="KW-1185">Reference proteome</keyword>
<dbReference type="InterPro" id="IPR039424">
    <property type="entry name" value="SBP_5"/>
</dbReference>
<protein>
    <submittedName>
        <fullName evidence="4">HTH-type transcriptional regulator SgrR</fullName>
    </submittedName>
</protein>
<evidence type="ECO:0000256" key="1">
    <source>
        <dbReference type="ARBA" id="ARBA00023125"/>
    </source>
</evidence>